<evidence type="ECO:0000256" key="1">
    <source>
        <dbReference type="SAM" id="MobiDB-lite"/>
    </source>
</evidence>
<dbReference type="SUPFAM" id="SSF48452">
    <property type="entry name" value="TPR-like"/>
    <property type="match status" value="1"/>
</dbReference>
<sequence length="208" mass="21641">METAADLKAAGCSAFAAGDTGAALRCFTAAIQLLQLYSNRAAVHGHQGSWVQSRVDAQRAITHCEEGRGGLQEQQQGQEQQGQQQQGQKQQGQQQQQGQRGQQQPGGVPVPAAAGAAVLLGSSCPACSTVPGLDLLRAAWEEVEFADVVLLNKIDLAGRDGGQMAGGSGVVPVVEAVEAAVRGLNPRAHVLRTVHGRCDPGNVMFTGR</sequence>
<dbReference type="AlphaFoldDB" id="A0A699YMY6"/>
<accession>A0A699YMY6</accession>
<proteinExistence type="predicted"/>
<evidence type="ECO:0000313" key="2">
    <source>
        <dbReference type="EMBL" id="GFH10901.1"/>
    </source>
</evidence>
<comment type="caution">
    <text evidence="2">The sequence shown here is derived from an EMBL/GenBank/DDBJ whole genome shotgun (WGS) entry which is preliminary data.</text>
</comment>
<dbReference type="InterPro" id="IPR011990">
    <property type="entry name" value="TPR-like_helical_dom_sf"/>
</dbReference>
<feature type="region of interest" description="Disordered" evidence="1">
    <location>
        <begin position="68"/>
        <end position="109"/>
    </location>
</feature>
<reference evidence="2 3" key="1">
    <citation type="submission" date="2020-02" db="EMBL/GenBank/DDBJ databases">
        <title>Draft genome sequence of Haematococcus lacustris strain NIES-144.</title>
        <authorList>
            <person name="Morimoto D."/>
            <person name="Nakagawa S."/>
            <person name="Yoshida T."/>
            <person name="Sawayama S."/>
        </authorList>
    </citation>
    <scope>NUCLEOTIDE SEQUENCE [LARGE SCALE GENOMIC DNA]</scope>
    <source>
        <strain evidence="2 3">NIES-144</strain>
    </source>
</reference>
<organism evidence="2 3">
    <name type="scientific">Haematococcus lacustris</name>
    <name type="common">Green alga</name>
    <name type="synonym">Haematococcus pluvialis</name>
    <dbReference type="NCBI Taxonomy" id="44745"/>
    <lineage>
        <taxon>Eukaryota</taxon>
        <taxon>Viridiplantae</taxon>
        <taxon>Chlorophyta</taxon>
        <taxon>core chlorophytes</taxon>
        <taxon>Chlorophyceae</taxon>
        <taxon>CS clade</taxon>
        <taxon>Chlamydomonadales</taxon>
        <taxon>Haematococcaceae</taxon>
        <taxon>Haematococcus</taxon>
    </lineage>
</organism>
<evidence type="ECO:0000313" key="3">
    <source>
        <dbReference type="Proteomes" id="UP000485058"/>
    </source>
</evidence>
<protein>
    <submittedName>
        <fullName evidence="2">GTPase, G3E family</fullName>
    </submittedName>
</protein>
<dbReference type="Proteomes" id="UP000485058">
    <property type="component" value="Unassembled WGS sequence"/>
</dbReference>
<keyword evidence="3" id="KW-1185">Reference proteome</keyword>
<gene>
    <name evidence="2" type="ORF">HaLaN_06302</name>
</gene>
<dbReference type="EMBL" id="BLLF01000357">
    <property type="protein sequence ID" value="GFH10901.1"/>
    <property type="molecule type" value="Genomic_DNA"/>
</dbReference>
<name>A0A699YMY6_HAELA</name>
<feature type="compositionally biased region" description="Low complexity" evidence="1">
    <location>
        <begin position="71"/>
        <end position="109"/>
    </location>
</feature>
<dbReference type="Gene3D" id="1.25.40.10">
    <property type="entry name" value="Tetratricopeptide repeat domain"/>
    <property type="match status" value="1"/>
</dbReference>